<keyword evidence="4" id="KW-1003">Cell membrane</keyword>
<gene>
    <name evidence="10" type="ORF">SAMN06296058_1292</name>
</gene>
<dbReference type="GO" id="GO:0006813">
    <property type="term" value="P:potassium ion transport"/>
    <property type="evidence" value="ECO:0007669"/>
    <property type="project" value="InterPro"/>
</dbReference>
<evidence type="ECO:0000256" key="4">
    <source>
        <dbReference type="ARBA" id="ARBA00022475"/>
    </source>
</evidence>
<dbReference type="PANTHER" id="PTHR30445">
    <property type="entry name" value="K(+)_H(+) ANTIPORTER SUBUNIT KHTT"/>
    <property type="match status" value="1"/>
</dbReference>
<dbReference type="EMBL" id="FUZV01000001">
    <property type="protein sequence ID" value="SKC57738.1"/>
    <property type="molecule type" value="Genomic_DNA"/>
</dbReference>
<dbReference type="GO" id="GO:0005886">
    <property type="term" value="C:plasma membrane"/>
    <property type="evidence" value="ECO:0007669"/>
    <property type="project" value="UniProtKB-SubCell"/>
</dbReference>
<reference evidence="10 11" key="1">
    <citation type="submission" date="2017-02" db="EMBL/GenBank/DDBJ databases">
        <authorList>
            <person name="Peterson S.W."/>
        </authorList>
    </citation>
    <scope>NUCLEOTIDE SEQUENCE [LARGE SCALE GENOMIC DNA]</scope>
    <source>
        <strain evidence="10 11">P15</strain>
    </source>
</reference>
<keyword evidence="3" id="KW-0813">Transport</keyword>
<evidence type="ECO:0000256" key="5">
    <source>
        <dbReference type="ARBA" id="ARBA00022692"/>
    </source>
</evidence>
<protein>
    <submittedName>
        <fullName evidence="10">Putative transport protein</fullName>
    </submittedName>
</protein>
<feature type="transmembrane region" description="Helical" evidence="8">
    <location>
        <begin position="507"/>
        <end position="526"/>
    </location>
</feature>
<dbReference type="InterPro" id="IPR006037">
    <property type="entry name" value="RCK_C"/>
</dbReference>
<feature type="transmembrane region" description="Helical" evidence="8">
    <location>
        <begin position="451"/>
        <end position="472"/>
    </location>
</feature>
<keyword evidence="6 8" id="KW-1133">Transmembrane helix</keyword>
<evidence type="ECO:0000256" key="8">
    <source>
        <dbReference type="SAM" id="Phobius"/>
    </source>
</evidence>
<feature type="transmembrane region" description="Helical" evidence="8">
    <location>
        <begin position="386"/>
        <end position="404"/>
    </location>
</feature>
<accession>A0A1T5K2M5</accession>
<keyword evidence="5 8" id="KW-0812">Transmembrane</keyword>
<evidence type="ECO:0000259" key="9">
    <source>
        <dbReference type="PROSITE" id="PS51202"/>
    </source>
</evidence>
<evidence type="ECO:0000256" key="3">
    <source>
        <dbReference type="ARBA" id="ARBA00022448"/>
    </source>
</evidence>
<name>A0A1T5K2M5_9GAMM</name>
<dbReference type="Proteomes" id="UP000190341">
    <property type="component" value="Unassembled WGS sequence"/>
</dbReference>
<feature type="transmembrane region" description="Helical" evidence="8">
    <location>
        <begin position="60"/>
        <end position="78"/>
    </location>
</feature>
<keyword evidence="7 8" id="KW-0472">Membrane</keyword>
<dbReference type="InterPro" id="IPR006512">
    <property type="entry name" value="YidE_YbjL"/>
</dbReference>
<feature type="transmembrane region" description="Helical" evidence="8">
    <location>
        <begin position="410"/>
        <end position="430"/>
    </location>
</feature>
<feature type="transmembrane region" description="Helical" evidence="8">
    <location>
        <begin position="478"/>
        <end position="498"/>
    </location>
</feature>
<keyword evidence="11" id="KW-1185">Reference proteome</keyword>
<dbReference type="RefSeq" id="WP_079723606.1">
    <property type="nucleotide sequence ID" value="NZ_BMCL01000002.1"/>
</dbReference>
<dbReference type="SUPFAM" id="SSF116726">
    <property type="entry name" value="TrkA C-terminal domain-like"/>
    <property type="match status" value="2"/>
</dbReference>
<comment type="subcellular location">
    <subcellularLocation>
        <location evidence="1">Cell membrane</location>
        <topology evidence="1">Multi-pass membrane protein</topology>
    </subcellularLocation>
</comment>
<dbReference type="AlphaFoldDB" id="A0A1T5K2M5"/>
<feature type="domain" description="RCK C-terminal" evidence="9">
    <location>
        <begin position="291"/>
        <end position="377"/>
    </location>
</feature>
<evidence type="ECO:0000313" key="11">
    <source>
        <dbReference type="Proteomes" id="UP000190341"/>
    </source>
</evidence>
<organism evidence="10 11">
    <name type="scientific">Pseudoxanthomonas indica</name>
    <dbReference type="NCBI Taxonomy" id="428993"/>
    <lineage>
        <taxon>Bacteria</taxon>
        <taxon>Pseudomonadati</taxon>
        <taxon>Pseudomonadota</taxon>
        <taxon>Gammaproteobacteria</taxon>
        <taxon>Lysobacterales</taxon>
        <taxon>Lysobacteraceae</taxon>
        <taxon>Pseudoxanthomonas</taxon>
    </lineage>
</organism>
<dbReference type="NCBIfam" id="TIGR01625">
    <property type="entry name" value="YidE_YbjL_dupl"/>
    <property type="match status" value="1"/>
</dbReference>
<dbReference type="Pfam" id="PF06826">
    <property type="entry name" value="Asp-Al_Ex"/>
    <property type="match status" value="2"/>
</dbReference>
<feature type="transmembrane region" description="Helical" evidence="8">
    <location>
        <begin position="532"/>
        <end position="560"/>
    </location>
</feature>
<comment type="similarity">
    <text evidence="2">Belongs to the AAE transporter (TC 2.A.81) family.</text>
</comment>
<evidence type="ECO:0000256" key="2">
    <source>
        <dbReference type="ARBA" id="ARBA00009854"/>
    </source>
</evidence>
<evidence type="ECO:0000256" key="7">
    <source>
        <dbReference type="ARBA" id="ARBA00023136"/>
    </source>
</evidence>
<dbReference type="InterPro" id="IPR050144">
    <property type="entry name" value="AAE_transporter"/>
</dbReference>
<evidence type="ECO:0000256" key="1">
    <source>
        <dbReference type="ARBA" id="ARBA00004651"/>
    </source>
</evidence>
<feature type="transmembrane region" description="Helical" evidence="8">
    <location>
        <begin position="33"/>
        <end position="53"/>
    </location>
</feature>
<dbReference type="PANTHER" id="PTHR30445:SF9">
    <property type="match status" value="1"/>
</dbReference>
<evidence type="ECO:0000313" key="10">
    <source>
        <dbReference type="EMBL" id="SKC57738.1"/>
    </source>
</evidence>
<sequence>MQWITSMLARYPELAVYLALGIGYWVGNLRLRGFSLGGVTGSLLAGMLLGWLFEVPVSGAAKSLVFLLFLFGIGYEVGPRFLSAMKGDGWRFAALGIFMPLVGLLIAWLVARHLRLDPGLAAGMLSGALTESPAMGTASEAIQALTIDAATKERYLAHVGVGDALCYVSGALGVILTCTVFGPALLRIDLAAHALTLEARYGITRVRSGVASAWQPFETRAYRVAATARIIGLSIAQAERSMEGKRLFVHGIRRDGALLDLEATTVIQPEDVIAISGRREVLVDLVGARATEVEDPALLDIPMASHEVFVSKPGWAGRTLEELGECDEVRAVFLRRIHRNGQSIPIGTRTTLERGDVLQVVGPEAAVAGAAAQLGEIIHATDSTDFVVVGLAIFVGALLGAVIAVPIGSITVTIGTSVGALLAGLVIGHVRVRRPLFGRVPDAAVKFMQSFGLAAFVAMVGLGAGPHFLGAIRESGLGLFLGGIVVTMVPLLTGLWFGRKVLKIDPLLLLGAISGAQTFTAGLAALQEKSDSSIAVIGYTGSVAVAHVFLTTWGTVIVIAMS</sequence>
<proteinExistence type="inferred from homology"/>
<evidence type="ECO:0000256" key="6">
    <source>
        <dbReference type="ARBA" id="ARBA00022989"/>
    </source>
</evidence>
<feature type="transmembrane region" description="Helical" evidence="8">
    <location>
        <begin position="90"/>
        <end position="111"/>
    </location>
</feature>
<dbReference type="InterPro" id="IPR036721">
    <property type="entry name" value="RCK_C_sf"/>
</dbReference>
<dbReference type="OrthoDB" id="5166626at2"/>
<dbReference type="STRING" id="428993.SAMN06296058_1292"/>
<dbReference type="PROSITE" id="PS51202">
    <property type="entry name" value="RCK_C"/>
    <property type="match status" value="1"/>
</dbReference>
<dbReference type="GO" id="GO:0008324">
    <property type="term" value="F:monoatomic cation transmembrane transporter activity"/>
    <property type="evidence" value="ECO:0007669"/>
    <property type="project" value="InterPro"/>
</dbReference>